<dbReference type="AlphaFoldDB" id="A0AAW0FL27"/>
<feature type="transmembrane region" description="Helical" evidence="11">
    <location>
        <begin position="168"/>
        <end position="191"/>
    </location>
</feature>
<accession>A0AAW0FL27</accession>
<evidence type="ECO:0000256" key="1">
    <source>
        <dbReference type="ARBA" id="ARBA00004141"/>
    </source>
</evidence>
<feature type="transmembrane region" description="Helical" evidence="11">
    <location>
        <begin position="262"/>
        <end position="282"/>
    </location>
</feature>
<feature type="transmembrane region" description="Helical" evidence="11">
    <location>
        <begin position="128"/>
        <end position="147"/>
    </location>
</feature>
<proteinExistence type="inferred from homology"/>
<keyword evidence="5 11" id="KW-1133">Transmembrane helix</keyword>
<keyword evidence="7 11" id="KW-0472">Membrane</keyword>
<comment type="caution">
    <text evidence="13">The sequence shown here is derived from an EMBL/GenBank/DDBJ whole genome shotgun (WGS) entry which is preliminary data.</text>
</comment>
<dbReference type="PANTHER" id="PTHR28097">
    <property type="entry name" value="PHEROMONE A FACTOR RECEPTOR"/>
    <property type="match status" value="1"/>
</dbReference>
<evidence type="ECO:0000256" key="6">
    <source>
        <dbReference type="ARBA" id="ARBA00023040"/>
    </source>
</evidence>
<sequence>MECLSYCLCTIVLRLASQQLNCPLPSCPVLADPSLDARQRSGGSQQTIVRFDSHKMVSFQVLQGITNAFSFIGFVLVSVPLVWHLEAWNVGCVLYIIWTAIGCLLQFINSLAWSHDAVNRAPAWCDFFVRITQMASVGIPAASLVIARRLCKIATGTTVRSTTRDKQRAIMTDLAIGLSPPLASLVIYYFIQGHRFDILEGVGCSSAVPFTIPSFFLFFGWPIFLGVISAIYSGFTLRAFLKRRKQFSELIASNSNLTFNRYFRLMAMAVVEICCTVPLAIYGNVVNFRDAYYQYRGFADLHLGFDRVRQYPLALWDNGSGFRSAVMFNQWAFIGCALVFFLIFGVAEEARKHYRAAYTSVAKRVGLSTGEIDSSGFTQSKGSKITSSGFGRATIPTFIQPHTTKRDSMFSDRLSQISVGDFHYDDEKHPYSPTESSAGSSTYLGSPASEKGQEHQIPDVVEVPKAPEPIHNVDTVQRHTPDVPSAVRNSVDMV</sequence>
<dbReference type="PRINTS" id="PR00901">
    <property type="entry name" value="PHEROMONEBAR"/>
</dbReference>
<feature type="compositionally biased region" description="Polar residues" evidence="10">
    <location>
        <begin position="433"/>
        <end position="444"/>
    </location>
</feature>
<dbReference type="EMBL" id="JASBNA010000046">
    <property type="protein sequence ID" value="KAK7680857.1"/>
    <property type="molecule type" value="Genomic_DNA"/>
</dbReference>
<dbReference type="GO" id="GO:0000750">
    <property type="term" value="P:pheromone-dependent signal transduction involved in conjugation with cellular fusion"/>
    <property type="evidence" value="ECO:0007669"/>
    <property type="project" value="TreeGrafter"/>
</dbReference>
<dbReference type="Proteomes" id="UP001385951">
    <property type="component" value="Unassembled WGS sequence"/>
</dbReference>
<keyword evidence="8" id="KW-0675">Receptor</keyword>
<evidence type="ECO:0000313" key="13">
    <source>
        <dbReference type="EMBL" id="KAK7680857.1"/>
    </source>
</evidence>
<feature type="transmembrane region" description="Helical" evidence="11">
    <location>
        <begin position="61"/>
        <end position="83"/>
    </location>
</feature>
<keyword evidence="12" id="KW-0732">Signal</keyword>
<evidence type="ECO:0008006" key="15">
    <source>
        <dbReference type="Google" id="ProtNLM"/>
    </source>
</evidence>
<comment type="similarity">
    <text evidence="2">Belongs to the G-protein coupled receptor 4 family.</text>
</comment>
<feature type="signal peptide" evidence="12">
    <location>
        <begin position="1"/>
        <end position="18"/>
    </location>
</feature>
<evidence type="ECO:0000256" key="10">
    <source>
        <dbReference type="SAM" id="MobiDB-lite"/>
    </source>
</evidence>
<dbReference type="InterPro" id="IPR000481">
    <property type="entry name" value="GPCR_Pheromne_B_alpha_rcpt"/>
</dbReference>
<keyword evidence="9" id="KW-0807">Transducer</keyword>
<protein>
    <recommendedName>
        <fullName evidence="15">Pheromone receptor</fullName>
    </recommendedName>
</protein>
<keyword evidence="4 11" id="KW-0812">Transmembrane</keyword>
<evidence type="ECO:0000256" key="8">
    <source>
        <dbReference type="ARBA" id="ARBA00023170"/>
    </source>
</evidence>
<gene>
    <name evidence="13" type="ORF">QCA50_016167</name>
</gene>
<dbReference type="PANTHER" id="PTHR28097:SF1">
    <property type="entry name" value="PHEROMONE A FACTOR RECEPTOR"/>
    <property type="match status" value="1"/>
</dbReference>
<feature type="transmembrane region" description="Helical" evidence="11">
    <location>
        <begin position="328"/>
        <end position="347"/>
    </location>
</feature>
<dbReference type="CDD" id="cd14966">
    <property type="entry name" value="7tmD_STE3"/>
    <property type="match status" value="1"/>
</dbReference>
<evidence type="ECO:0000256" key="5">
    <source>
        <dbReference type="ARBA" id="ARBA00022989"/>
    </source>
</evidence>
<evidence type="ECO:0000313" key="14">
    <source>
        <dbReference type="Proteomes" id="UP001385951"/>
    </source>
</evidence>
<comment type="subcellular location">
    <subcellularLocation>
        <location evidence="1">Membrane</location>
        <topology evidence="1">Multi-pass membrane protein</topology>
    </subcellularLocation>
</comment>
<feature type="transmembrane region" description="Helical" evidence="11">
    <location>
        <begin position="215"/>
        <end position="241"/>
    </location>
</feature>
<keyword evidence="14" id="KW-1185">Reference proteome</keyword>
<evidence type="ECO:0000256" key="11">
    <source>
        <dbReference type="SAM" id="Phobius"/>
    </source>
</evidence>
<evidence type="ECO:0000256" key="12">
    <source>
        <dbReference type="SAM" id="SignalP"/>
    </source>
</evidence>
<feature type="transmembrane region" description="Helical" evidence="11">
    <location>
        <begin position="90"/>
        <end position="108"/>
    </location>
</feature>
<reference evidence="13 14" key="1">
    <citation type="submission" date="2022-09" db="EMBL/GenBank/DDBJ databases">
        <authorList>
            <person name="Palmer J.M."/>
        </authorList>
    </citation>
    <scope>NUCLEOTIDE SEQUENCE [LARGE SCALE GENOMIC DNA]</scope>
    <source>
        <strain evidence="13 14">DSM 7382</strain>
    </source>
</reference>
<evidence type="ECO:0000256" key="4">
    <source>
        <dbReference type="ARBA" id="ARBA00022692"/>
    </source>
</evidence>
<evidence type="ECO:0000256" key="7">
    <source>
        <dbReference type="ARBA" id="ARBA00023136"/>
    </source>
</evidence>
<evidence type="ECO:0000256" key="2">
    <source>
        <dbReference type="ARBA" id="ARBA00011085"/>
    </source>
</evidence>
<dbReference type="GO" id="GO:0005886">
    <property type="term" value="C:plasma membrane"/>
    <property type="evidence" value="ECO:0007669"/>
    <property type="project" value="TreeGrafter"/>
</dbReference>
<dbReference type="GO" id="GO:0004934">
    <property type="term" value="F:mating-type alpha-factor pheromone receptor activity"/>
    <property type="evidence" value="ECO:0007669"/>
    <property type="project" value="InterPro"/>
</dbReference>
<dbReference type="PRINTS" id="PR00899">
    <property type="entry name" value="GPCRSTE3"/>
</dbReference>
<evidence type="ECO:0000256" key="3">
    <source>
        <dbReference type="ARBA" id="ARBA00022507"/>
    </source>
</evidence>
<evidence type="ECO:0000256" key="9">
    <source>
        <dbReference type="ARBA" id="ARBA00023224"/>
    </source>
</evidence>
<keyword evidence="3" id="KW-0589">Pheromone response</keyword>
<name>A0AAW0FL27_9APHY</name>
<keyword evidence="6" id="KW-0297">G-protein coupled receptor</keyword>
<feature type="region of interest" description="Disordered" evidence="10">
    <location>
        <begin position="425"/>
        <end position="469"/>
    </location>
</feature>
<feature type="chain" id="PRO_5043979225" description="Pheromone receptor" evidence="12">
    <location>
        <begin position="19"/>
        <end position="494"/>
    </location>
</feature>
<dbReference type="InterPro" id="IPR001499">
    <property type="entry name" value="GPCR_STE3"/>
</dbReference>
<dbReference type="Pfam" id="PF02076">
    <property type="entry name" value="STE3"/>
    <property type="match status" value="1"/>
</dbReference>
<organism evidence="13 14">
    <name type="scientific">Cerrena zonata</name>
    <dbReference type="NCBI Taxonomy" id="2478898"/>
    <lineage>
        <taxon>Eukaryota</taxon>
        <taxon>Fungi</taxon>
        <taxon>Dikarya</taxon>
        <taxon>Basidiomycota</taxon>
        <taxon>Agaricomycotina</taxon>
        <taxon>Agaricomycetes</taxon>
        <taxon>Polyporales</taxon>
        <taxon>Cerrenaceae</taxon>
        <taxon>Cerrena</taxon>
    </lineage>
</organism>